<dbReference type="Pfam" id="PF12704">
    <property type="entry name" value="MacB_PCD"/>
    <property type="match status" value="1"/>
</dbReference>
<keyword evidence="16" id="KW-1185">Reference proteome</keyword>
<keyword evidence="3" id="KW-1003">Cell membrane</keyword>
<evidence type="ECO:0000256" key="5">
    <source>
        <dbReference type="ARBA" id="ARBA00022692"/>
    </source>
</evidence>
<evidence type="ECO:0000256" key="11">
    <source>
        <dbReference type="ARBA" id="ARBA00038388"/>
    </source>
</evidence>
<evidence type="ECO:0000256" key="13">
    <source>
        <dbReference type="SAM" id="Phobius"/>
    </source>
</evidence>
<dbReference type="CDD" id="cd03255">
    <property type="entry name" value="ABC_MJ0796_LolCDE_FtsE"/>
    <property type="match status" value="1"/>
</dbReference>
<comment type="subcellular location">
    <subcellularLocation>
        <location evidence="1">Cell inner membrane</location>
        <topology evidence="1">Multi-pass membrane protein</topology>
    </subcellularLocation>
</comment>
<keyword evidence="4" id="KW-0997">Cell inner membrane</keyword>
<dbReference type="PROSITE" id="PS00211">
    <property type="entry name" value="ABC_TRANSPORTER_1"/>
    <property type="match status" value="1"/>
</dbReference>
<keyword evidence="8" id="KW-1278">Translocase</keyword>
<feature type="transmembrane region" description="Helical" evidence="13">
    <location>
        <begin position="273"/>
        <end position="292"/>
    </location>
</feature>
<protein>
    <recommendedName>
        <fullName evidence="12">Pyoverdine export ATP-binding/permease protein PvdT</fullName>
    </recommendedName>
</protein>
<dbReference type="InterPro" id="IPR017911">
    <property type="entry name" value="MacB-like_ATP-bd"/>
</dbReference>
<dbReference type="PROSITE" id="PS50893">
    <property type="entry name" value="ABC_TRANSPORTER_2"/>
    <property type="match status" value="1"/>
</dbReference>
<keyword evidence="9 13" id="KW-1133">Transmembrane helix</keyword>
<dbReference type="InterPro" id="IPR025857">
    <property type="entry name" value="MacB_PCD"/>
</dbReference>
<evidence type="ECO:0000259" key="14">
    <source>
        <dbReference type="PROSITE" id="PS50893"/>
    </source>
</evidence>
<feature type="transmembrane region" description="Helical" evidence="13">
    <location>
        <begin position="610"/>
        <end position="632"/>
    </location>
</feature>
<dbReference type="Pfam" id="PF00005">
    <property type="entry name" value="ABC_tran"/>
    <property type="match status" value="1"/>
</dbReference>
<evidence type="ECO:0000256" key="12">
    <source>
        <dbReference type="ARBA" id="ARBA00041199"/>
    </source>
</evidence>
<dbReference type="InterPro" id="IPR027417">
    <property type="entry name" value="P-loop_NTPase"/>
</dbReference>
<evidence type="ECO:0000256" key="6">
    <source>
        <dbReference type="ARBA" id="ARBA00022741"/>
    </source>
</evidence>
<dbReference type="InterPro" id="IPR050250">
    <property type="entry name" value="Macrolide_Exporter_MacB"/>
</dbReference>
<evidence type="ECO:0000256" key="4">
    <source>
        <dbReference type="ARBA" id="ARBA00022519"/>
    </source>
</evidence>
<reference evidence="15 16" key="1">
    <citation type="submission" date="2020-10" db="EMBL/GenBank/DDBJ databases">
        <title>Phylogeny of dyella-like bacteria.</title>
        <authorList>
            <person name="Fu J."/>
        </authorList>
    </citation>
    <scope>NUCLEOTIDE SEQUENCE [LARGE SCALE GENOMIC DNA]</scope>
    <source>
        <strain evidence="15 16">BB4</strain>
    </source>
</reference>
<proteinExistence type="inferred from homology"/>
<dbReference type="InterPro" id="IPR003439">
    <property type="entry name" value="ABC_transporter-like_ATP-bd"/>
</dbReference>
<organism evidence="15 16">
    <name type="scientific">Dyella koreensis</name>
    <dbReference type="NCBI Taxonomy" id="311235"/>
    <lineage>
        <taxon>Bacteria</taxon>
        <taxon>Pseudomonadati</taxon>
        <taxon>Pseudomonadota</taxon>
        <taxon>Gammaproteobacteria</taxon>
        <taxon>Lysobacterales</taxon>
        <taxon>Rhodanobacteraceae</taxon>
        <taxon>Dyella</taxon>
    </lineage>
</organism>
<feature type="domain" description="ABC transporter" evidence="14">
    <location>
        <begin position="2"/>
        <end position="241"/>
    </location>
</feature>
<dbReference type="EMBL" id="JADIKD010000012">
    <property type="protein sequence ID" value="MFK2919021.1"/>
    <property type="molecule type" value="Genomic_DNA"/>
</dbReference>
<dbReference type="PANTHER" id="PTHR30572">
    <property type="entry name" value="MEMBRANE COMPONENT OF TRANSPORTER-RELATED"/>
    <property type="match status" value="1"/>
</dbReference>
<gene>
    <name evidence="15" type="primary">macB</name>
    <name evidence="15" type="ORF">ISS97_17250</name>
</gene>
<evidence type="ECO:0000256" key="10">
    <source>
        <dbReference type="ARBA" id="ARBA00023136"/>
    </source>
</evidence>
<evidence type="ECO:0000256" key="1">
    <source>
        <dbReference type="ARBA" id="ARBA00004429"/>
    </source>
</evidence>
<keyword evidence="5 13" id="KW-0812">Transmembrane</keyword>
<sequence>MLELHGVSRSYTTGDTVTEALRNIHLTIRRGEMVAIMGPSGSGKSTLMNILGCLDRPSQGHYLIAGQGTADASPETLAALRREHFGFVFQRYHLLPKLTALGNVEMPALYAGHAPAVRRARATELLERLGLQAREHHRPPQLSGGQQQRVSLARALVNGGEVILADEPTGALDTASGMQVLELLQALHAEGHTIIIVTHNPDIAAHTQRIIKISDGRIVSDQSTGQHGVPRSLVRNNNATLPRSAWWTVADRFANALHMALLAMAAHRLRTSLTMLGIIIGIASVVSVVAIGQGTQRQVLAQISELGTNTMEIYPGKDFGDPYAALIQTLTVADVHALATQPYVDSATPNVSLDVKARYRQLTAQAQVSGVGADFFRVRGLALADGRWFSNDDVQRAAQVAIIDQKTLSTLFPHRRGDALNAVILLGGLPTKVVGILESKSLGATRNANLTIYIPYTAATTRILGNQSLESVIVRISDRISSKAAQQAVTQFLTRRHGVKDFYIFNADQIRQAITKTSAALAMLITAIAVISLVVGGIGVMNIMLVSVTERTQEIGVRMAVGARPSDVMQQFLIEAVLVCVMGGIAGVALALVLGWMVTPGGSYGLRMVFSLPSMVAAFTCSMLIGLIFGFLPARHASRLDPVDALARE</sequence>
<feature type="transmembrane region" description="Helical" evidence="13">
    <location>
        <begin position="519"/>
        <end position="545"/>
    </location>
</feature>
<evidence type="ECO:0000256" key="9">
    <source>
        <dbReference type="ARBA" id="ARBA00022989"/>
    </source>
</evidence>
<keyword evidence="10 13" id="KW-0472">Membrane</keyword>
<evidence type="ECO:0000256" key="7">
    <source>
        <dbReference type="ARBA" id="ARBA00022840"/>
    </source>
</evidence>
<dbReference type="PANTHER" id="PTHR30572:SF14">
    <property type="entry name" value="MACROLIDE EXPORT ATP-BINDING_PERMEASE PROTEIN MACB"/>
    <property type="match status" value="1"/>
</dbReference>
<comment type="caution">
    <text evidence="15">The sequence shown here is derived from an EMBL/GenBank/DDBJ whole genome shotgun (WGS) entry which is preliminary data.</text>
</comment>
<name>A0ABW8K809_9GAMM</name>
<keyword evidence="6" id="KW-0547">Nucleotide-binding</keyword>
<keyword evidence="2" id="KW-0813">Transport</keyword>
<dbReference type="InterPro" id="IPR017871">
    <property type="entry name" value="ABC_transporter-like_CS"/>
</dbReference>
<dbReference type="SMART" id="SM00382">
    <property type="entry name" value="AAA"/>
    <property type="match status" value="1"/>
</dbReference>
<dbReference type="InterPro" id="IPR003593">
    <property type="entry name" value="AAA+_ATPase"/>
</dbReference>
<evidence type="ECO:0000313" key="15">
    <source>
        <dbReference type="EMBL" id="MFK2919021.1"/>
    </source>
</evidence>
<dbReference type="SUPFAM" id="SSF52540">
    <property type="entry name" value="P-loop containing nucleoside triphosphate hydrolases"/>
    <property type="match status" value="1"/>
</dbReference>
<dbReference type="Gene3D" id="3.40.50.300">
    <property type="entry name" value="P-loop containing nucleotide triphosphate hydrolases"/>
    <property type="match status" value="1"/>
</dbReference>
<feature type="transmembrane region" description="Helical" evidence="13">
    <location>
        <begin position="572"/>
        <end position="598"/>
    </location>
</feature>
<keyword evidence="7" id="KW-0067">ATP-binding</keyword>
<evidence type="ECO:0000256" key="2">
    <source>
        <dbReference type="ARBA" id="ARBA00022448"/>
    </source>
</evidence>
<comment type="similarity">
    <text evidence="11">Belongs to the ABC transporter superfamily. Macrolide exporter (TC 3.A.1.122) family.</text>
</comment>
<dbReference type="InterPro" id="IPR003838">
    <property type="entry name" value="ABC3_permease_C"/>
</dbReference>
<evidence type="ECO:0000256" key="8">
    <source>
        <dbReference type="ARBA" id="ARBA00022967"/>
    </source>
</evidence>
<accession>A0ABW8K809</accession>
<evidence type="ECO:0000256" key="3">
    <source>
        <dbReference type="ARBA" id="ARBA00022475"/>
    </source>
</evidence>
<dbReference type="Pfam" id="PF02687">
    <property type="entry name" value="FtsX"/>
    <property type="match status" value="1"/>
</dbReference>
<dbReference type="Proteomes" id="UP001620408">
    <property type="component" value="Unassembled WGS sequence"/>
</dbReference>
<evidence type="ECO:0000313" key="16">
    <source>
        <dbReference type="Proteomes" id="UP001620408"/>
    </source>
</evidence>